<comment type="caution">
    <text evidence="3">The sequence shown here is derived from an EMBL/GenBank/DDBJ whole genome shotgun (WGS) entry which is preliminary data.</text>
</comment>
<evidence type="ECO:0000256" key="1">
    <source>
        <dbReference type="SAM" id="MobiDB-lite"/>
    </source>
</evidence>
<feature type="chain" id="PRO_5021343274" evidence="2">
    <location>
        <begin position="29"/>
        <end position="67"/>
    </location>
</feature>
<keyword evidence="2" id="KW-0732">Signal</keyword>
<dbReference type="EMBL" id="SRID01000007">
    <property type="protein sequence ID" value="TGB18478.1"/>
    <property type="molecule type" value="Genomic_DNA"/>
</dbReference>
<dbReference type="RefSeq" id="WP_135337116.1">
    <property type="nucleotide sequence ID" value="NZ_JBHLTX010000070.1"/>
</dbReference>
<sequence length="67" mass="6487">MTPRQHSPAVVLAGFLLLLATMFGVAYAAGRAAGPVAPGLHRTGGGSGHGSDDGGGMGGMHGMEGGR</sequence>
<reference evidence="3 4" key="1">
    <citation type="submission" date="2019-03" db="EMBL/GenBank/DDBJ databases">
        <authorList>
            <person name="Gonzalez-Pimentel J.L."/>
        </authorList>
    </citation>
    <scope>NUCLEOTIDE SEQUENCE [LARGE SCALE GENOMIC DNA]</scope>
    <source>
        <strain evidence="3 4">JCM 31289</strain>
    </source>
</reference>
<feature type="signal peptide" evidence="2">
    <location>
        <begin position="1"/>
        <end position="28"/>
    </location>
</feature>
<evidence type="ECO:0000256" key="2">
    <source>
        <dbReference type="SAM" id="SignalP"/>
    </source>
</evidence>
<dbReference type="AlphaFoldDB" id="A0A4Z0HI64"/>
<feature type="region of interest" description="Disordered" evidence="1">
    <location>
        <begin position="40"/>
        <end position="67"/>
    </location>
</feature>
<proteinExistence type="predicted"/>
<evidence type="ECO:0000313" key="4">
    <source>
        <dbReference type="Proteomes" id="UP000297948"/>
    </source>
</evidence>
<name>A0A4Z0HI64_9ACTN</name>
<organism evidence="3 4">
    <name type="scientific">Streptomyces palmae</name>
    <dbReference type="NCBI Taxonomy" id="1701085"/>
    <lineage>
        <taxon>Bacteria</taxon>
        <taxon>Bacillati</taxon>
        <taxon>Actinomycetota</taxon>
        <taxon>Actinomycetes</taxon>
        <taxon>Kitasatosporales</taxon>
        <taxon>Streptomycetaceae</taxon>
        <taxon>Streptomyces</taxon>
    </lineage>
</organism>
<gene>
    <name evidence="3" type="ORF">E4099_01895</name>
</gene>
<feature type="compositionally biased region" description="Gly residues" evidence="1">
    <location>
        <begin position="42"/>
        <end position="67"/>
    </location>
</feature>
<keyword evidence="4" id="KW-1185">Reference proteome</keyword>
<evidence type="ECO:0000313" key="3">
    <source>
        <dbReference type="EMBL" id="TGB18478.1"/>
    </source>
</evidence>
<accession>A0A4Z0HI64</accession>
<protein>
    <submittedName>
        <fullName evidence="3">Uncharacterized protein</fullName>
    </submittedName>
</protein>
<dbReference type="Proteomes" id="UP000297948">
    <property type="component" value="Unassembled WGS sequence"/>
</dbReference>